<dbReference type="InterPro" id="IPR014934">
    <property type="entry name" value="DUF1806"/>
</dbReference>
<protein>
    <recommendedName>
        <fullName evidence="3">DUF1806 family protein</fullName>
    </recommendedName>
</protein>
<dbReference type="SUPFAM" id="SSF89442">
    <property type="entry name" value="Hypothetical protein YojF"/>
    <property type="match status" value="1"/>
</dbReference>
<dbReference type="Proteomes" id="UP001275436">
    <property type="component" value="Unassembled WGS sequence"/>
</dbReference>
<comment type="caution">
    <text evidence="1">The sequence shown here is derived from an EMBL/GenBank/DDBJ whole genome shotgun (WGS) entry which is preliminary data.</text>
</comment>
<dbReference type="EMBL" id="BSKO01000001">
    <property type="protein sequence ID" value="GLO67151.1"/>
    <property type="molecule type" value="Genomic_DNA"/>
</dbReference>
<keyword evidence="2" id="KW-1185">Reference proteome</keyword>
<dbReference type="RefSeq" id="WP_069685603.1">
    <property type="nucleotide sequence ID" value="NZ_BSKO01000001.1"/>
</dbReference>
<accession>A0ABQ5TN04</accession>
<evidence type="ECO:0000313" key="1">
    <source>
        <dbReference type="EMBL" id="GLO67151.1"/>
    </source>
</evidence>
<dbReference type="Pfam" id="PF08830">
    <property type="entry name" value="DUF1806"/>
    <property type="match status" value="1"/>
</dbReference>
<sequence>MKPIEINHIQGLLDQYVNKEVYIHLETTNGAYASHFDDKAYNVGAYIRNAKVIYEQAKIVGDGKSYRVGLKTRIGWVYAEGLTDWTIHEEQLLLAGHDREGRLMVALEISENPFHN</sequence>
<proteinExistence type="predicted"/>
<evidence type="ECO:0008006" key="3">
    <source>
        <dbReference type="Google" id="ProtNLM"/>
    </source>
</evidence>
<name>A0ABQ5TN04_9BACI</name>
<gene>
    <name evidence="1" type="ORF">MACH08_29350</name>
</gene>
<dbReference type="InterPro" id="IPR036492">
    <property type="entry name" value="YojF_sf"/>
</dbReference>
<evidence type="ECO:0000313" key="2">
    <source>
        <dbReference type="Proteomes" id="UP001275436"/>
    </source>
</evidence>
<dbReference type="Gene3D" id="2.70.180.10">
    <property type="entry name" value="Hypothetical protein YojF"/>
    <property type="match status" value="1"/>
</dbReference>
<reference evidence="1 2" key="1">
    <citation type="submission" date="2023-02" db="EMBL/GenBank/DDBJ databases">
        <title>Oceanobacillus kimchii IFOP_LL358 isolated form Alexandrium catenella lab strain.</title>
        <authorList>
            <person name="Gajardo G."/>
            <person name="Ueki S."/>
            <person name="Maruyama F."/>
        </authorList>
    </citation>
    <scope>NUCLEOTIDE SEQUENCE [LARGE SCALE GENOMIC DNA]</scope>
    <source>
        <strain evidence="1 2">IFOP_LL358</strain>
    </source>
</reference>
<organism evidence="1 2">
    <name type="scientific">Oceanobacillus kimchii</name>
    <dbReference type="NCBI Taxonomy" id="746691"/>
    <lineage>
        <taxon>Bacteria</taxon>
        <taxon>Bacillati</taxon>
        <taxon>Bacillota</taxon>
        <taxon>Bacilli</taxon>
        <taxon>Bacillales</taxon>
        <taxon>Bacillaceae</taxon>
        <taxon>Oceanobacillus</taxon>
    </lineage>
</organism>